<dbReference type="InterPro" id="IPR013106">
    <property type="entry name" value="Ig_V-set"/>
</dbReference>
<accession>A0A6A4WG06</accession>
<dbReference type="SMART" id="SM00409">
    <property type="entry name" value="IG"/>
    <property type="match status" value="1"/>
</dbReference>
<feature type="compositionally biased region" description="Basic and acidic residues" evidence="1">
    <location>
        <begin position="238"/>
        <end position="254"/>
    </location>
</feature>
<dbReference type="Proteomes" id="UP000440578">
    <property type="component" value="Unassembled WGS sequence"/>
</dbReference>
<feature type="domain" description="Ig-like" evidence="2">
    <location>
        <begin position="10"/>
        <end position="109"/>
    </location>
</feature>
<feature type="compositionally biased region" description="Basic and acidic residues" evidence="1">
    <location>
        <begin position="202"/>
        <end position="230"/>
    </location>
</feature>
<dbReference type="Pfam" id="PF07686">
    <property type="entry name" value="V-set"/>
    <property type="match status" value="1"/>
</dbReference>
<feature type="compositionally biased region" description="Basic and acidic residues" evidence="1">
    <location>
        <begin position="262"/>
        <end position="304"/>
    </location>
</feature>
<proteinExistence type="predicted"/>
<keyword evidence="4" id="KW-1185">Reference proteome</keyword>
<dbReference type="InterPro" id="IPR013783">
    <property type="entry name" value="Ig-like_fold"/>
</dbReference>
<name>A0A6A4WG06_AMPAM</name>
<reference evidence="3 4" key="1">
    <citation type="submission" date="2019-07" db="EMBL/GenBank/DDBJ databases">
        <title>Draft genome assembly of a fouling barnacle, Amphibalanus amphitrite (Darwin, 1854): The first reference genome for Thecostraca.</title>
        <authorList>
            <person name="Kim W."/>
        </authorList>
    </citation>
    <scope>NUCLEOTIDE SEQUENCE [LARGE SCALE GENOMIC DNA]</scope>
    <source>
        <strain evidence="3">SNU_AA5</strain>
        <tissue evidence="3">Soma without cirri and trophi</tissue>
    </source>
</reference>
<dbReference type="PROSITE" id="PS50835">
    <property type="entry name" value="IG_LIKE"/>
    <property type="match status" value="1"/>
</dbReference>
<dbReference type="InterPro" id="IPR036179">
    <property type="entry name" value="Ig-like_dom_sf"/>
</dbReference>
<feature type="region of interest" description="Disordered" evidence="1">
    <location>
        <begin position="1"/>
        <end position="27"/>
    </location>
</feature>
<dbReference type="Gene3D" id="2.60.40.10">
    <property type="entry name" value="Immunoglobulins"/>
    <property type="match status" value="1"/>
</dbReference>
<evidence type="ECO:0000313" key="3">
    <source>
        <dbReference type="EMBL" id="KAF0304953.1"/>
    </source>
</evidence>
<dbReference type="SUPFAM" id="SSF48726">
    <property type="entry name" value="Immunoglobulin"/>
    <property type="match status" value="1"/>
</dbReference>
<protein>
    <submittedName>
        <fullName evidence="3">Sialidase</fullName>
    </submittedName>
</protein>
<feature type="region of interest" description="Disordered" evidence="1">
    <location>
        <begin position="119"/>
        <end position="317"/>
    </location>
</feature>
<sequence>MEWKASRQKPGFNDHAQTESTVNSAPGGMVSIQCSVHPGGRVLWYKQDENGKMEVAHDSFLILSDSRFQLKSDNGAYILTIQPTAEEDSGIYMCESSDQHGSTYKHTFTLASTNSPDALFLAGEGTGQRDDSRAIRSPGQRADSRAIRSPGQRADSRAIRSPGQRADSRAIRSPAQRDDSRAIRSPGQRADSRAIRSPGQRADSRAIRSPGQRDDSRAIRSPGQRDDSRAIRSPGQRADSRAIRSPGQRDDSRAIRSPGQRADSRAIRSPGQRDDSRAIRSPAQRDDSRAIRSPGQRDDSRHYLGDPPVRYTATTSGKSAGNLCWCQKTDHPGSWASYINQFACQKGPGEQPDETEAHTKQEEEDQSLPKGERKGARSLRC</sequence>
<dbReference type="AlphaFoldDB" id="A0A6A4WG06"/>
<evidence type="ECO:0000259" key="2">
    <source>
        <dbReference type="PROSITE" id="PS50835"/>
    </source>
</evidence>
<evidence type="ECO:0000256" key="1">
    <source>
        <dbReference type="SAM" id="MobiDB-lite"/>
    </source>
</evidence>
<organism evidence="3 4">
    <name type="scientific">Amphibalanus amphitrite</name>
    <name type="common">Striped barnacle</name>
    <name type="synonym">Balanus amphitrite</name>
    <dbReference type="NCBI Taxonomy" id="1232801"/>
    <lineage>
        <taxon>Eukaryota</taxon>
        <taxon>Metazoa</taxon>
        <taxon>Ecdysozoa</taxon>
        <taxon>Arthropoda</taxon>
        <taxon>Crustacea</taxon>
        <taxon>Multicrustacea</taxon>
        <taxon>Cirripedia</taxon>
        <taxon>Thoracica</taxon>
        <taxon>Thoracicalcarea</taxon>
        <taxon>Balanomorpha</taxon>
        <taxon>Balanoidea</taxon>
        <taxon>Balanidae</taxon>
        <taxon>Amphibalaninae</taxon>
        <taxon>Amphibalanus</taxon>
    </lineage>
</organism>
<feature type="compositionally biased region" description="Basic and acidic residues" evidence="1">
    <location>
        <begin position="166"/>
        <end position="182"/>
    </location>
</feature>
<dbReference type="EMBL" id="VIIS01000792">
    <property type="protein sequence ID" value="KAF0304953.1"/>
    <property type="molecule type" value="Genomic_DNA"/>
</dbReference>
<gene>
    <name evidence="3" type="primary">TCNA_6</name>
    <name evidence="3" type="ORF">FJT64_002612</name>
</gene>
<dbReference type="OrthoDB" id="7225082at2759"/>
<dbReference type="InterPro" id="IPR003599">
    <property type="entry name" value="Ig_sub"/>
</dbReference>
<dbReference type="InterPro" id="IPR007110">
    <property type="entry name" value="Ig-like_dom"/>
</dbReference>
<evidence type="ECO:0000313" key="4">
    <source>
        <dbReference type="Proteomes" id="UP000440578"/>
    </source>
</evidence>
<comment type="caution">
    <text evidence="3">The sequence shown here is derived from an EMBL/GenBank/DDBJ whole genome shotgun (WGS) entry which is preliminary data.</text>
</comment>
<feature type="region of interest" description="Disordered" evidence="1">
    <location>
        <begin position="345"/>
        <end position="381"/>
    </location>
</feature>
<dbReference type="CDD" id="cd00099">
    <property type="entry name" value="IgV"/>
    <property type="match status" value="1"/>
</dbReference>